<name>G3I5B2_CRIGR</name>
<reference evidence="2" key="1">
    <citation type="journal article" date="2011" name="Nat. Biotechnol.">
        <title>The genomic sequence of the Chinese hamster ovary (CHO)-K1 cell line.</title>
        <authorList>
            <person name="Xu X."/>
            <person name="Nagarajan H."/>
            <person name="Lewis N.E."/>
            <person name="Pan S."/>
            <person name="Cai Z."/>
            <person name="Liu X."/>
            <person name="Chen W."/>
            <person name="Xie M."/>
            <person name="Wang W."/>
            <person name="Hammond S."/>
            <person name="Andersen M.R."/>
            <person name="Neff N."/>
            <person name="Passarelli B."/>
            <person name="Koh W."/>
            <person name="Fan H.C."/>
            <person name="Wang J."/>
            <person name="Gui Y."/>
            <person name="Lee K.H."/>
            <person name="Betenbaugh M.J."/>
            <person name="Quake S.R."/>
            <person name="Famili I."/>
            <person name="Palsson B.O."/>
            <person name="Wang J."/>
        </authorList>
    </citation>
    <scope>NUCLEOTIDE SEQUENCE [LARGE SCALE GENOMIC DNA]</scope>
    <source>
        <strain evidence="2">CHO K1 cell line</strain>
    </source>
</reference>
<organism evidence="1 2">
    <name type="scientific">Cricetulus griseus</name>
    <name type="common">Chinese hamster</name>
    <name type="synonym">Cricetulus barabensis griseus</name>
    <dbReference type="NCBI Taxonomy" id="10029"/>
    <lineage>
        <taxon>Eukaryota</taxon>
        <taxon>Metazoa</taxon>
        <taxon>Chordata</taxon>
        <taxon>Craniata</taxon>
        <taxon>Vertebrata</taxon>
        <taxon>Euteleostomi</taxon>
        <taxon>Mammalia</taxon>
        <taxon>Eutheria</taxon>
        <taxon>Euarchontoglires</taxon>
        <taxon>Glires</taxon>
        <taxon>Rodentia</taxon>
        <taxon>Myomorpha</taxon>
        <taxon>Muroidea</taxon>
        <taxon>Cricetidae</taxon>
        <taxon>Cricetinae</taxon>
        <taxon>Cricetulus</taxon>
    </lineage>
</organism>
<gene>
    <name evidence="1" type="ORF">I79_018656</name>
</gene>
<accession>G3I5B2</accession>
<dbReference type="AlphaFoldDB" id="G3I5B2"/>
<dbReference type="Proteomes" id="UP000001075">
    <property type="component" value="Unassembled WGS sequence"/>
</dbReference>
<sequence length="53" mass="5790">MEKPAQTTASRQCGLTKGQTLAVASNAHHQERQEHAIRQQCEVLGHAGQPSLR</sequence>
<proteinExistence type="predicted"/>
<evidence type="ECO:0000313" key="1">
    <source>
        <dbReference type="EMBL" id="EGW12714.1"/>
    </source>
</evidence>
<dbReference type="InParanoid" id="G3I5B2"/>
<protein>
    <submittedName>
        <fullName evidence="1">Uncharacterized protein</fullName>
    </submittedName>
</protein>
<dbReference type="EMBL" id="JH001291">
    <property type="protein sequence ID" value="EGW12714.1"/>
    <property type="molecule type" value="Genomic_DNA"/>
</dbReference>
<evidence type="ECO:0000313" key="2">
    <source>
        <dbReference type="Proteomes" id="UP000001075"/>
    </source>
</evidence>